<dbReference type="InterPro" id="IPR001810">
    <property type="entry name" value="F-box_dom"/>
</dbReference>
<evidence type="ECO:0000259" key="1">
    <source>
        <dbReference type="PROSITE" id="PS50181"/>
    </source>
</evidence>
<dbReference type="InterPro" id="IPR055357">
    <property type="entry name" value="LRR_At1g61320_AtMIF1"/>
</dbReference>
<dbReference type="Gene3D" id="3.80.10.10">
    <property type="entry name" value="Ribonuclease Inhibitor"/>
    <property type="match status" value="1"/>
</dbReference>
<reference evidence="3" key="1">
    <citation type="submission" date="2025-08" db="UniProtKB">
        <authorList>
            <consortium name="RefSeq"/>
        </authorList>
    </citation>
    <scope>IDENTIFICATION</scope>
</reference>
<organism evidence="2 3">
    <name type="scientific">Dioscorea cayennensis subsp. rotundata</name>
    <name type="common">White Guinea yam</name>
    <name type="synonym">Dioscorea rotundata</name>
    <dbReference type="NCBI Taxonomy" id="55577"/>
    <lineage>
        <taxon>Eukaryota</taxon>
        <taxon>Viridiplantae</taxon>
        <taxon>Streptophyta</taxon>
        <taxon>Embryophyta</taxon>
        <taxon>Tracheophyta</taxon>
        <taxon>Spermatophyta</taxon>
        <taxon>Magnoliopsida</taxon>
        <taxon>Liliopsida</taxon>
        <taxon>Dioscoreales</taxon>
        <taxon>Dioscoreaceae</taxon>
        <taxon>Dioscorea</taxon>
    </lineage>
</organism>
<protein>
    <submittedName>
        <fullName evidence="3">F-box/FBD/LRR-repeat protein At5g22700-like isoform X1</fullName>
    </submittedName>
</protein>
<gene>
    <name evidence="3" type="primary">LOC120283931</name>
</gene>
<dbReference type="Gene3D" id="1.20.1280.50">
    <property type="match status" value="1"/>
</dbReference>
<dbReference type="GeneID" id="120283931"/>
<proteinExistence type="predicted"/>
<dbReference type="SUPFAM" id="SSF52047">
    <property type="entry name" value="RNI-like"/>
    <property type="match status" value="1"/>
</dbReference>
<dbReference type="InterPro" id="IPR053781">
    <property type="entry name" value="F-box_AtFBL13-like"/>
</dbReference>
<sequence length="519" mass="59859">MERPWKIQNLSLDLDEFERYTDKIKIDRISKLPDALLLQILSFLQVQDVMRVCCVSTRWKHLWKSVPSIDFTEAKIRTTGEFIRAVNKALSNRGGLQIREFRVCVDSDLCQINNVDYWITFVVSHNVEVLYLDCTPDRPVSVNKDKLCLIPQSLYRCQYLHTLTLKFCQMDLPSIFCLASLRKLHLELVEFTNEDLEVLLSNCPSLKYLTLKNCSKYTHLRVFAKNSHNENLNIHEDGLNSETDLLVSAPNLLTLNFSGQSKRERFFGENLKSLVSVNFNFSSTYRHIWDPEDCFLFGQFIDHFCYVKSLKLSNWCILNLSIRAILNLGTSVSNMVSNTVNEATLATRFNKCELAGLVYVLKNFINLGVLILNVVEDVETKFEDILKDEGFYETTYWKPDELSVVGLQQHLRTVAIHGILGSKSFSSTAELVPTEDILDRRRTEFEFVRFLLKNLKELETMFITPTEGLNTFSDSKKLDILFQLSSRLLSLPRSSPNVQVIIRPIQHTGIGINRTQLRL</sequence>
<dbReference type="Proteomes" id="UP001515500">
    <property type="component" value="Chromosome 3"/>
</dbReference>
<dbReference type="SMART" id="SM00256">
    <property type="entry name" value="FBOX"/>
    <property type="match status" value="1"/>
</dbReference>
<dbReference type="Pfam" id="PF00646">
    <property type="entry name" value="F-box"/>
    <property type="match status" value="1"/>
</dbReference>
<keyword evidence="2" id="KW-1185">Reference proteome</keyword>
<evidence type="ECO:0000313" key="2">
    <source>
        <dbReference type="Proteomes" id="UP001515500"/>
    </source>
</evidence>
<feature type="domain" description="F-box" evidence="1">
    <location>
        <begin position="26"/>
        <end position="74"/>
    </location>
</feature>
<dbReference type="InterPro" id="IPR032675">
    <property type="entry name" value="LRR_dom_sf"/>
</dbReference>
<dbReference type="PANTHER" id="PTHR31900:SF30">
    <property type="entry name" value="SUPERFAMILY PROTEIN, PUTATIVE-RELATED"/>
    <property type="match status" value="1"/>
</dbReference>
<dbReference type="RefSeq" id="XP_039146672.1">
    <property type="nucleotide sequence ID" value="XM_039290738.1"/>
</dbReference>
<evidence type="ECO:0000313" key="3">
    <source>
        <dbReference type="RefSeq" id="XP_039146672.1"/>
    </source>
</evidence>
<dbReference type="PROSITE" id="PS50181">
    <property type="entry name" value="FBOX"/>
    <property type="match status" value="1"/>
</dbReference>
<dbReference type="InterPro" id="IPR050232">
    <property type="entry name" value="FBL13/AtMIF1-like"/>
</dbReference>
<dbReference type="AlphaFoldDB" id="A0AB40D4M6"/>
<name>A0AB40D4M6_DIOCR</name>
<dbReference type="InterPro" id="IPR036047">
    <property type="entry name" value="F-box-like_dom_sf"/>
</dbReference>
<dbReference type="Pfam" id="PF23622">
    <property type="entry name" value="LRR_At1g61320_AtMIF1"/>
    <property type="match status" value="1"/>
</dbReference>
<dbReference type="CDD" id="cd22160">
    <property type="entry name" value="F-box_AtFBL13-like"/>
    <property type="match status" value="1"/>
</dbReference>
<accession>A0AB40D4M6</accession>
<dbReference type="PANTHER" id="PTHR31900">
    <property type="entry name" value="F-BOX/RNI SUPERFAMILY PROTEIN-RELATED"/>
    <property type="match status" value="1"/>
</dbReference>
<dbReference type="SUPFAM" id="SSF81383">
    <property type="entry name" value="F-box domain"/>
    <property type="match status" value="1"/>
</dbReference>